<dbReference type="PANTHER" id="PTHR35317">
    <property type="entry name" value="OS04G0629600 PROTEIN"/>
    <property type="match status" value="1"/>
</dbReference>
<organism evidence="1">
    <name type="scientific">Vitis vinifera</name>
    <name type="common">Grape</name>
    <dbReference type="NCBI Taxonomy" id="29760"/>
    <lineage>
        <taxon>Eukaryota</taxon>
        <taxon>Viridiplantae</taxon>
        <taxon>Streptophyta</taxon>
        <taxon>Embryophyta</taxon>
        <taxon>Tracheophyta</taxon>
        <taxon>Spermatophyta</taxon>
        <taxon>Magnoliopsida</taxon>
        <taxon>eudicotyledons</taxon>
        <taxon>Gunneridae</taxon>
        <taxon>Pentapetalae</taxon>
        <taxon>rosids</taxon>
        <taxon>Vitales</taxon>
        <taxon>Vitaceae</taxon>
        <taxon>Viteae</taxon>
        <taxon>Vitis</taxon>
    </lineage>
</organism>
<gene>
    <name evidence="1" type="ORF">VITISV_011917</name>
</gene>
<dbReference type="EMBL" id="AM456932">
    <property type="protein sequence ID" value="CAN70073.1"/>
    <property type="molecule type" value="Genomic_DNA"/>
</dbReference>
<sequence length="147" mass="17065">MDTAKDIWDAMKKKFEGNARVKRSHIQALRRDFETLEMRYGERVTKYFSRVMTVANKMQIYGENMQDVKVVDKILRSLTEKFNYVVCSIEESKDIDSFTVDELQSSLIKQALKVIFEGGRGRGRGTYRGRGRGRGRADFNKATVQCY</sequence>
<name>A5BER3_VITVI</name>
<dbReference type="AlphaFoldDB" id="A5BER3"/>
<dbReference type="Pfam" id="PF14223">
    <property type="entry name" value="Retrotran_gag_2"/>
    <property type="match status" value="1"/>
</dbReference>
<evidence type="ECO:0008006" key="2">
    <source>
        <dbReference type="Google" id="ProtNLM"/>
    </source>
</evidence>
<reference evidence="1" key="1">
    <citation type="journal article" date="2007" name="PLoS ONE">
        <title>The first genome sequence of an elite grapevine cultivar (Pinot noir Vitis vinifera L.): coping with a highly heterozygous genome.</title>
        <authorList>
            <person name="Velasco R."/>
            <person name="Zharkikh A."/>
            <person name="Troggio M."/>
            <person name="Cartwright D.A."/>
            <person name="Cestaro A."/>
            <person name="Pruss D."/>
            <person name="Pindo M."/>
            <person name="FitzGerald L.M."/>
            <person name="Vezzulli S."/>
            <person name="Reid J."/>
            <person name="Malacarne G."/>
            <person name="Iliev D."/>
            <person name="Coppola G."/>
            <person name="Wardell B."/>
            <person name="Micheletti D."/>
            <person name="Macalma T."/>
            <person name="Facci M."/>
            <person name="Mitchell J.T."/>
            <person name="Perazzolli M."/>
            <person name="Eldredge G."/>
            <person name="Gatto P."/>
            <person name="Oyzerski R."/>
            <person name="Moretto M."/>
            <person name="Gutin N."/>
            <person name="Stefanini M."/>
            <person name="Chen Y."/>
            <person name="Segala C."/>
            <person name="Davenport C."/>
            <person name="Dematte L."/>
            <person name="Mraz A."/>
            <person name="Battilana J."/>
            <person name="Stormo K."/>
            <person name="Costa F."/>
            <person name="Tao Q."/>
            <person name="Si-Ammour A."/>
            <person name="Harkins T."/>
            <person name="Lackey A."/>
            <person name="Perbost C."/>
            <person name="Taillon B."/>
            <person name="Stella A."/>
            <person name="Solovyev V."/>
            <person name="Fawcett J.A."/>
            <person name="Sterck L."/>
            <person name="Vandepoele K."/>
            <person name="Grando S.M."/>
            <person name="Toppo S."/>
            <person name="Moser C."/>
            <person name="Lanchbury J."/>
            <person name="Bogden R."/>
            <person name="Skolnick M."/>
            <person name="Sgaramella V."/>
            <person name="Bhatnagar S.K."/>
            <person name="Fontana P."/>
            <person name="Gutin A."/>
            <person name="Van de Peer Y."/>
            <person name="Salamini F."/>
            <person name="Viola R."/>
        </authorList>
    </citation>
    <scope>NUCLEOTIDE SEQUENCE</scope>
</reference>
<proteinExistence type="predicted"/>
<protein>
    <recommendedName>
        <fullName evidence="2">Retrovirus-related Pol polyprotein from transposon TNT 1-94</fullName>
    </recommendedName>
</protein>
<dbReference type="PANTHER" id="PTHR35317:SF37">
    <property type="entry name" value="DUF4219 DOMAIN-CONTAINING PROTEIN"/>
    <property type="match status" value="1"/>
</dbReference>
<accession>A5BER3</accession>
<evidence type="ECO:0000313" key="1">
    <source>
        <dbReference type="EMBL" id="CAN70073.1"/>
    </source>
</evidence>